<dbReference type="AlphaFoldDB" id="A0A1V8SPF6"/>
<evidence type="ECO:0000313" key="2">
    <source>
        <dbReference type="EMBL" id="OQO00871.1"/>
    </source>
</evidence>
<dbReference type="GO" id="GO:0016787">
    <property type="term" value="F:hydrolase activity"/>
    <property type="evidence" value="ECO:0007669"/>
    <property type="project" value="InterPro"/>
</dbReference>
<keyword evidence="3" id="KW-1185">Reference proteome</keyword>
<dbReference type="InParanoid" id="A0A1V8SPF6"/>
<name>A0A1V8SPF6_9PEZI</name>
<evidence type="ECO:0000259" key="1">
    <source>
        <dbReference type="Pfam" id="PF00149"/>
    </source>
</evidence>
<dbReference type="PANTHER" id="PTHR12905">
    <property type="entry name" value="METALLOPHOSPHOESTERASE"/>
    <property type="match status" value="1"/>
</dbReference>
<reference evidence="3" key="1">
    <citation type="submission" date="2017-03" db="EMBL/GenBank/DDBJ databases">
        <title>Genomes of endolithic fungi from Antarctica.</title>
        <authorList>
            <person name="Coleine C."/>
            <person name="Masonjones S."/>
            <person name="Stajich J.E."/>
        </authorList>
    </citation>
    <scope>NUCLEOTIDE SEQUENCE [LARGE SCALE GENOMIC DNA]</scope>
    <source>
        <strain evidence="3">CCFEE 5527</strain>
    </source>
</reference>
<comment type="caution">
    <text evidence="2">The sequence shown here is derived from an EMBL/GenBank/DDBJ whole genome shotgun (WGS) entry which is preliminary data.</text>
</comment>
<sequence>MATAKLRLVCISDTHNAFPGAGFTLPSGDILIHAGDLTNQGSLAEIEKAMAWIKRANFAAKLVVAGNHDLSLDAKYGLKYPEGWKVLPEEGETCREVMKGTEGVTYLEHESAEVEVKGVKLKVFGSPYSPDRGGQNWAFQYLHEEAGELWSAVPEHVDVLVTHTPSSLGLDESKHWRDGGCDVLARRVREIRPRLHVFGHCHEGRGAEVVHWEEPAENGEFRHTSWRDPGVASKKQSLFDLTGTRGGQSLTAGADSALVNVSVMARSWGQGGKAFNKPIVVDMEIPLKRD</sequence>
<protein>
    <recommendedName>
        <fullName evidence="1">Calcineurin-like phosphoesterase domain-containing protein</fullName>
    </recommendedName>
</protein>
<dbReference type="Gene3D" id="3.60.21.10">
    <property type="match status" value="1"/>
</dbReference>
<dbReference type="PANTHER" id="PTHR12905:SF16">
    <property type="entry name" value="SER_THR PROTEIN PHOSPHATASE FAMILY PROTEIN (AFU_ORTHOLOGUE AFUA_1G06000)"/>
    <property type="match status" value="1"/>
</dbReference>
<dbReference type="Proteomes" id="UP000192596">
    <property type="component" value="Unassembled WGS sequence"/>
</dbReference>
<proteinExistence type="predicted"/>
<organism evidence="2 3">
    <name type="scientific">Cryoendolithus antarcticus</name>
    <dbReference type="NCBI Taxonomy" id="1507870"/>
    <lineage>
        <taxon>Eukaryota</taxon>
        <taxon>Fungi</taxon>
        <taxon>Dikarya</taxon>
        <taxon>Ascomycota</taxon>
        <taxon>Pezizomycotina</taxon>
        <taxon>Dothideomycetes</taxon>
        <taxon>Dothideomycetidae</taxon>
        <taxon>Cladosporiales</taxon>
        <taxon>Cladosporiaceae</taxon>
        <taxon>Cryoendolithus</taxon>
    </lineage>
</organism>
<evidence type="ECO:0000313" key="3">
    <source>
        <dbReference type="Proteomes" id="UP000192596"/>
    </source>
</evidence>
<dbReference type="InterPro" id="IPR029052">
    <property type="entry name" value="Metallo-depent_PP-like"/>
</dbReference>
<dbReference type="InterPro" id="IPR004843">
    <property type="entry name" value="Calcineurin-like_PHP"/>
</dbReference>
<dbReference type="InterPro" id="IPR051693">
    <property type="entry name" value="UPF0046_metallophosphoest"/>
</dbReference>
<gene>
    <name evidence="2" type="ORF">B0A48_13558</name>
</gene>
<dbReference type="SUPFAM" id="SSF56300">
    <property type="entry name" value="Metallo-dependent phosphatases"/>
    <property type="match status" value="1"/>
</dbReference>
<dbReference type="OrthoDB" id="630188at2759"/>
<accession>A0A1V8SPF6</accession>
<dbReference type="EMBL" id="NAJO01000033">
    <property type="protein sequence ID" value="OQO00871.1"/>
    <property type="molecule type" value="Genomic_DNA"/>
</dbReference>
<dbReference type="Pfam" id="PF00149">
    <property type="entry name" value="Metallophos"/>
    <property type="match status" value="1"/>
</dbReference>
<feature type="domain" description="Calcineurin-like phosphoesterase" evidence="1">
    <location>
        <begin position="6"/>
        <end position="203"/>
    </location>
</feature>
<dbReference type="CDD" id="cd07379">
    <property type="entry name" value="MPP_239FB"/>
    <property type="match status" value="1"/>
</dbReference>